<evidence type="ECO:0000313" key="8">
    <source>
        <dbReference type="Proteomes" id="UP000001881"/>
    </source>
</evidence>
<evidence type="ECO:0000256" key="3">
    <source>
        <dbReference type="ARBA" id="ARBA00022801"/>
    </source>
</evidence>
<dbReference type="Pfam" id="PF02902">
    <property type="entry name" value="Peptidase_C48"/>
    <property type="match status" value="1"/>
</dbReference>
<accession>F7VZG7</accession>
<feature type="domain" description="Ubiquitin-like protease family profile" evidence="6">
    <location>
        <begin position="897"/>
        <end position="1067"/>
    </location>
</feature>
<dbReference type="OMA" id="IDYEAPR"/>
<dbReference type="Proteomes" id="UP000001881">
    <property type="component" value="Unassembled WGS sequence"/>
</dbReference>
<dbReference type="PANTHER" id="PTHR12606">
    <property type="entry name" value="SENTRIN/SUMO-SPECIFIC PROTEASE"/>
    <property type="match status" value="1"/>
</dbReference>
<name>F7VZG7_SORMK</name>
<dbReference type="PROSITE" id="PS50600">
    <property type="entry name" value="ULP_PROTEASE"/>
    <property type="match status" value="1"/>
</dbReference>
<dbReference type="InParanoid" id="F7VZG7"/>
<protein>
    <submittedName>
        <fullName evidence="7">WGS project CABT00000000 data, contig 2.15</fullName>
    </submittedName>
</protein>
<reference evidence="7 8" key="1">
    <citation type="journal article" date="2010" name="PLoS Genet.">
        <title>De novo assembly of a 40 Mb eukaryotic genome from short sequence reads: Sordaria macrospora, a model organism for fungal morphogenesis.</title>
        <authorList>
            <person name="Nowrousian M."/>
            <person name="Stajich J."/>
            <person name="Chu M."/>
            <person name="Engh I."/>
            <person name="Espagne E."/>
            <person name="Halliday K."/>
            <person name="Kamerewerd J."/>
            <person name="Kempken F."/>
            <person name="Knab B."/>
            <person name="Kuo H.C."/>
            <person name="Osiewacz H.D."/>
            <person name="Poeggeler S."/>
            <person name="Read N."/>
            <person name="Seiler S."/>
            <person name="Smith K."/>
            <person name="Zickler D."/>
            <person name="Kueck U."/>
            <person name="Freitag M."/>
        </authorList>
    </citation>
    <scope>NUCLEOTIDE SEQUENCE [LARGE SCALE GENOMIC DNA]</scope>
    <source>
        <strain evidence="8">ATCC MYA-333 / DSM 997 / K(L3346) / K-hell</strain>
        <tissue evidence="7">Mycelium</tissue>
    </source>
</reference>
<dbReference type="GO" id="GO:0016926">
    <property type="term" value="P:protein desumoylation"/>
    <property type="evidence" value="ECO:0007669"/>
    <property type="project" value="TreeGrafter"/>
</dbReference>
<feature type="compositionally biased region" description="Low complexity" evidence="5">
    <location>
        <begin position="210"/>
        <end position="220"/>
    </location>
</feature>
<feature type="compositionally biased region" description="Basic and acidic residues" evidence="5">
    <location>
        <begin position="179"/>
        <end position="194"/>
    </location>
</feature>
<dbReference type="STRING" id="771870.F7VZG7"/>
<feature type="region of interest" description="Disordered" evidence="5">
    <location>
        <begin position="179"/>
        <end position="220"/>
    </location>
</feature>
<comment type="similarity">
    <text evidence="1">Belongs to the peptidase C48 family.</text>
</comment>
<keyword evidence="8" id="KW-1185">Reference proteome</keyword>
<dbReference type="HOGENOM" id="CLU_272361_0_0_1"/>
<dbReference type="eggNOG" id="KOG0778">
    <property type="taxonomic scope" value="Eukaryota"/>
</dbReference>
<keyword evidence="4" id="KW-0788">Thiol protease</keyword>
<dbReference type="OrthoDB" id="1939479at2759"/>
<dbReference type="GO" id="GO:0005634">
    <property type="term" value="C:nucleus"/>
    <property type="evidence" value="ECO:0007669"/>
    <property type="project" value="TreeGrafter"/>
</dbReference>
<evidence type="ECO:0000256" key="5">
    <source>
        <dbReference type="SAM" id="MobiDB-lite"/>
    </source>
</evidence>
<evidence type="ECO:0000256" key="2">
    <source>
        <dbReference type="ARBA" id="ARBA00022670"/>
    </source>
</evidence>
<gene>
    <name evidence="7" type="ORF">SMAC_04144</name>
</gene>
<keyword evidence="3" id="KW-0378">Hydrolase</keyword>
<feature type="region of interest" description="Disordered" evidence="5">
    <location>
        <begin position="718"/>
        <end position="738"/>
    </location>
</feature>
<organism evidence="7 8">
    <name type="scientific">Sordaria macrospora (strain ATCC MYA-333 / DSM 997 / K(L3346) / K-hell)</name>
    <dbReference type="NCBI Taxonomy" id="771870"/>
    <lineage>
        <taxon>Eukaryota</taxon>
        <taxon>Fungi</taxon>
        <taxon>Dikarya</taxon>
        <taxon>Ascomycota</taxon>
        <taxon>Pezizomycotina</taxon>
        <taxon>Sordariomycetes</taxon>
        <taxon>Sordariomycetidae</taxon>
        <taxon>Sordariales</taxon>
        <taxon>Sordariaceae</taxon>
        <taxon>Sordaria</taxon>
    </lineage>
</organism>
<dbReference type="SUPFAM" id="SSF54001">
    <property type="entry name" value="Cysteine proteinases"/>
    <property type="match status" value="1"/>
</dbReference>
<dbReference type="InterPro" id="IPR038765">
    <property type="entry name" value="Papain-like_cys_pep_sf"/>
</dbReference>
<proteinExistence type="inferred from homology"/>
<sequence>MVRLHFPRRFRRNTLTTHHDLSTPIVPSLTEESPIFREQRDQEGDRFGRELYVAIRNQHFMGTCSCPLPSIYTSKTEALLSGTGHIRFFIRDDDPTHLSVIQKATDPNWHCACTECPYWPVYEDLLSRSHLNKNGKRIAEATELELVSQSGINPKSVKRVLPAAFSPALIMDVRETRRDAKQYSHLQTPEREQESPASEPEPPEPPEPEPASSSESPMESSWINPFALATQALNTMATPFTNFRNFISGFFQGETQHEIVETWKVDDANGIVSVKRLKRHCSPSTDADPNELLGFSWVDDATSYIGRDALEHILQVLHHRLDLIHRSKVTYSDSLEDLRRSFDPSLGEDLDLNIAIHRLMTDTPRIGPVLPTDSAEVRETKQRDAQDLYFDGAFTACELIEEMYNEHNLDRYKALFPNPPRTIAYEEYAKPEKHERTLHRKAKIAAEFIAWLLQNHMDGMEGLKEALSKVFVDANAVHKHEIIPSYIKPTANESSPIPGSFPTGPDSAFEEVPINDLNVAYRWEYKFPSTDQPNTEHTPINVNEFRPILEPKGILKKPKEWPTPGSPKCVATPDKTKRLDFIAPVASYAPPKEIPVQVMSLKDAINVQWHHPTEASNSVKDYENDASRNIGQAARNRHRFAKVDKSRSFTVSDPTRWTEKEVERDDAEMGLRVHEAKYGPFLSDLRQEMLENFQASAQEQPKPEPDFRVRRQILQRIRHDRHQKNSQGARGEKNSILDRFFRKADREDTIATEGATSEASQQEPSLLLEQASATSQVQQSAADNDLAIATKKLEDLEVSRQLAHEWGDGIRRDVEERHREAERIRKEAERKRREEKRRQEQESRRRREEAEQASRTGLRAPKHPLIGSLSNDWEKKVSSVLHANPSAELAKTLDGQPLTKRDFVEKLLEPQAWLNDNVIIGSISHIADAINKSAGAEDTKPKCAAFTSYFWPRLENAGPTQCGRLMRKAHVRKENFFDIDTILIPICGGLHWTLAVVRPGKRTVAHLDSMRAGAGDVEVKERLLNWVRVTLEDKWVASEWSTIDYEAPRQTNGYDCGVFTITNALCLALGLNPKKSYTAGQLTLQRRRLAAVLLNGGFTKDFSLEGF</sequence>
<dbReference type="GO" id="GO:0016929">
    <property type="term" value="F:deSUMOylase activity"/>
    <property type="evidence" value="ECO:0007669"/>
    <property type="project" value="TreeGrafter"/>
</dbReference>
<dbReference type="PANTHER" id="PTHR12606:SF141">
    <property type="entry name" value="GH15225P-RELATED"/>
    <property type="match status" value="1"/>
</dbReference>
<comment type="caution">
    <text evidence="7">The sequence shown here is derived from an EMBL/GenBank/DDBJ whole genome shotgun (WGS) entry which is preliminary data.</text>
</comment>
<dbReference type="AlphaFoldDB" id="F7VZG7"/>
<dbReference type="Gene3D" id="3.40.395.10">
    <property type="entry name" value="Adenoviral Proteinase, Chain A"/>
    <property type="match status" value="1"/>
</dbReference>
<evidence type="ECO:0000313" key="7">
    <source>
        <dbReference type="EMBL" id="CCC10915.1"/>
    </source>
</evidence>
<feature type="region of interest" description="Disordered" evidence="5">
    <location>
        <begin position="816"/>
        <end position="869"/>
    </location>
</feature>
<dbReference type="InterPro" id="IPR003653">
    <property type="entry name" value="Peptidase_C48_C"/>
</dbReference>
<keyword evidence="2" id="KW-0645">Protease</keyword>
<evidence type="ECO:0000259" key="6">
    <source>
        <dbReference type="PROSITE" id="PS50600"/>
    </source>
</evidence>
<evidence type="ECO:0000256" key="4">
    <source>
        <dbReference type="ARBA" id="ARBA00022807"/>
    </source>
</evidence>
<feature type="compositionally biased region" description="Basic and acidic residues" evidence="5">
    <location>
        <begin position="816"/>
        <end position="852"/>
    </location>
</feature>
<evidence type="ECO:0000256" key="1">
    <source>
        <dbReference type="ARBA" id="ARBA00005234"/>
    </source>
</evidence>
<dbReference type="EMBL" id="CABT02000015">
    <property type="protein sequence ID" value="CCC10915.1"/>
    <property type="molecule type" value="Genomic_DNA"/>
</dbReference>
<dbReference type="GO" id="GO:0006508">
    <property type="term" value="P:proteolysis"/>
    <property type="evidence" value="ECO:0007669"/>
    <property type="project" value="UniProtKB-KW"/>
</dbReference>
<dbReference type="VEuPathDB" id="FungiDB:SMAC_04144"/>